<gene>
    <name evidence="9" type="primary">gyrA</name>
    <name evidence="12" type="ordered locus">Ferpe_0999</name>
</gene>
<evidence type="ECO:0000313" key="13">
    <source>
        <dbReference type="Proteomes" id="UP000007384"/>
    </source>
</evidence>
<dbReference type="InterPro" id="IPR013760">
    <property type="entry name" value="Topo_IIA-like_dom_sf"/>
</dbReference>
<dbReference type="InterPro" id="IPR013757">
    <property type="entry name" value="Topo_IIA_A_a_sf"/>
</dbReference>
<dbReference type="FunFam" id="2.120.10.90:FF:000005">
    <property type="entry name" value="DNA topoisomerase 4 subunit A"/>
    <property type="match status" value="1"/>
</dbReference>
<evidence type="ECO:0000256" key="9">
    <source>
        <dbReference type="HAMAP-Rule" id="MF_01897"/>
    </source>
</evidence>
<keyword evidence="6 9" id="KW-0238">DNA-binding</keyword>
<dbReference type="RefSeq" id="WP_014451549.1">
    <property type="nucleotide sequence ID" value="NC_017095.1"/>
</dbReference>
<evidence type="ECO:0000256" key="5">
    <source>
        <dbReference type="ARBA" id="ARBA00023029"/>
    </source>
</evidence>
<keyword evidence="9" id="KW-0963">Cytoplasm</keyword>
<dbReference type="GO" id="GO:0005694">
    <property type="term" value="C:chromosome"/>
    <property type="evidence" value="ECO:0007669"/>
    <property type="project" value="InterPro"/>
</dbReference>
<dbReference type="Pfam" id="PF03989">
    <property type="entry name" value="DNA_gyraseA_C"/>
    <property type="match status" value="6"/>
</dbReference>
<dbReference type="EMBL" id="CP003260">
    <property type="protein sequence ID" value="AFG35108.1"/>
    <property type="molecule type" value="Genomic_DNA"/>
</dbReference>
<dbReference type="InterPro" id="IPR002205">
    <property type="entry name" value="Topo_IIA_dom_A"/>
</dbReference>
<dbReference type="Gene3D" id="2.120.10.90">
    <property type="entry name" value="DNA gyrase/topoisomerase IV, subunit A, C-terminal"/>
    <property type="match status" value="1"/>
</dbReference>
<proteinExistence type="inferred from homology"/>
<dbReference type="SMART" id="SM00434">
    <property type="entry name" value="TOP4c"/>
    <property type="match status" value="1"/>
</dbReference>
<dbReference type="Gene3D" id="3.90.199.10">
    <property type="entry name" value="Topoisomerase II, domain 5"/>
    <property type="match status" value="1"/>
</dbReference>
<keyword evidence="4 9" id="KW-0067">ATP-binding</keyword>
<accession>H9UC65</accession>
<feature type="domain" description="Topo IIA-type catalytic" evidence="11">
    <location>
        <begin position="51"/>
        <end position="517"/>
    </location>
</feature>
<dbReference type="InterPro" id="IPR006691">
    <property type="entry name" value="GyrA/parC_rep"/>
</dbReference>
<keyword evidence="7 9" id="KW-0413">Isomerase</keyword>
<dbReference type="GO" id="GO:0006261">
    <property type="term" value="P:DNA-templated DNA replication"/>
    <property type="evidence" value="ECO:0007669"/>
    <property type="project" value="UniProtKB-UniRule"/>
</dbReference>
<sequence>MDEREIKQDTLSNNELRENNNSNNVIERVLEEELVKSYLSYSMSVIIGRAIPDVRDGLKPVQRRILYSMYELGLLHNKPFKKSARIVGEVMGKYHPHGDAAIYEALVRMAQPWSMRYPLVEGQGNFGSIDRDPPAAMRYTEARLHKIAEEMLEDIDKSTVRMLDNFDGSLQEPEVLPSKLPNLLLNGASGIAVGMATSIPTHNLRDVVDTIIAVIKKPDISLEEMIDIIKGPDFPTGGIIIGKAGIREMYVTGKGSFTVRGRVEVKHDKKKKSIIITEIPYGVSKADLINQIAAYLQEEEVPVRDLRDESDKEGLRIVIEFPEDINEEVILNNLYQRTNLQTRFNATFLVIDADKQPKLMNLKQLVEAYIKHRFEVIRKRTQYAYQQDSRRAHILEGLIKASKSIDTVVEIIRNAKDTSDAMSQLMEILQMTEEQAKAVLDMRLGRLTNLETQNLQSEYREVLLRLEKEKELLMSDEKVYEVIVQELLEVKEKYGDARRTEITEHEEVITKFGKKDLIPNKDVVMTLTRKGFLKLMDLNAFRTQRRNGKGVTGANLMEDDIISQIIYTKLHNKTLFFTSQGKVYEIENIDIEESGRATKGKPITKYIKLEPNERVLAMMDISDYKGDLLFVTKNGVVKRTSLEDFKNITSKGIRAITFRDGDELVSVLRVESEDSTVLISTKLGMSIRFPVDEVRTMGRNAAGVRGIRLREGDQVVSATILKDDSGYILTITEKGFGKLTEASEYRKQSRDGLGIKNIAEVEKTGPVVGVAYVKGDEEVVVFTKDGASIKFKVADVPSRGRVAQGVRVIHLAEGDVVADFAVIGGEE</sequence>
<dbReference type="PATRIC" id="fig|771875.3.peg.1024"/>
<dbReference type="HAMAP" id="MF_01897">
    <property type="entry name" value="GyrA"/>
    <property type="match status" value="1"/>
</dbReference>
<keyword evidence="13" id="KW-1185">Reference proteome</keyword>
<dbReference type="NCBIfam" id="NF004044">
    <property type="entry name" value="PRK05561.1"/>
    <property type="match status" value="1"/>
</dbReference>
<feature type="active site" description="O-(5'-phospho-DNA)-tyrosine intermediate" evidence="9 10">
    <location>
        <position position="139"/>
    </location>
</feature>
<dbReference type="FunFam" id="3.90.199.10:FF:000001">
    <property type="entry name" value="DNA gyrase subunit A"/>
    <property type="match status" value="1"/>
</dbReference>
<keyword evidence="3 9" id="KW-0547">Nucleotide-binding</keyword>
<dbReference type="FunFam" id="1.10.268.10:FF:000001">
    <property type="entry name" value="DNA gyrase subunit A"/>
    <property type="match status" value="1"/>
</dbReference>
<evidence type="ECO:0000256" key="1">
    <source>
        <dbReference type="ARBA" id="ARBA00000185"/>
    </source>
</evidence>
<dbReference type="GO" id="GO:0006265">
    <property type="term" value="P:DNA topological change"/>
    <property type="evidence" value="ECO:0007669"/>
    <property type="project" value="UniProtKB-UniRule"/>
</dbReference>
<comment type="similarity">
    <text evidence="2 9">Belongs to the type II topoisomerase GyrA/ParC subunit family.</text>
</comment>
<evidence type="ECO:0000256" key="4">
    <source>
        <dbReference type="ARBA" id="ARBA00022840"/>
    </source>
</evidence>
<evidence type="ECO:0000256" key="6">
    <source>
        <dbReference type="ARBA" id="ARBA00023125"/>
    </source>
</evidence>
<dbReference type="NCBIfam" id="NF004043">
    <property type="entry name" value="PRK05560.1"/>
    <property type="match status" value="1"/>
</dbReference>
<dbReference type="Gene3D" id="1.10.268.10">
    <property type="entry name" value="Topoisomerase, domain 3"/>
    <property type="match status" value="1"/>
</dbReference>
<dbReference type="InterPro" id="IPR035516">
    <property type="entry name" value="Gyrase/topoIV_suA_C"/>
</dbReference>
<comment type="caution">
    <text evidence="9">Lacks conserved residue(s) required for the propagation of feature annotation.</text>
</comment>
<keyword evidence="5 9" id="KW-0799">Topoisomerase</keyword>
<dbReference type="InterPro" id="IPR050220">
    <property type="entry name" value="Type_II_DNA_Topoisomerases"/>
</dbReference>
<dbReference type="PROSITE" id="PS52040">
    <property type="entry name" value="TOPO_IIA"/>
    <property type="match status" value="1"/>
</dbReference>
<evidence type="ECO:0000256" key="3">
    <source>
        <dbReference type="ARBA" id="ARBA00022741"/>
    </source>
</evidence>
<evidence type="ECO:0000313" key="12">
    <source>
        <dbReference type="EMBL" id="AFG35108.1"/>
    </source>
</evidence>
<protein>
    <recommendedName>
        <fullName evidence="9">DNA gyrase subunit A</fullName>
        <ecNumber evidence="9">5.6.2.2</ecNumber>
    </recommendedName>
</protein>
<dbReference type="SUPFAM" id="SSF56719">
    <property type="entry name" value="Type II DNA topoisomerase"/>
    <property type="match status" value="1"/>
</dbReference>
<comment type="catalytic activity">
    <reaction evidence="1 9 10">
        <text>ATP-dependent breakage, passage and rejoining of double-stranded DNA.</text>
        <dbReference type="EC" id="5.6.2.2"/>
    </reaction>
</comment>
<dbReference type="FunFam" id="3.30.1360.40:FF:000002">
    <property type="entry name" value="DNA gyrase subunit A"/>
    <property type="match status" value="1"/>
</dbReference>
<dbReference type="GO" id="GO:0009330">
    <property type="term" value="C:DNA topoisomerase type II (double strand cut, ATP-hydrolyzing) complex"/>
    <property type="evidence" value="ECO:0007669"/>
    <property type="project" value="TreeGrafter"/>
</dbReference>
<dbReference type="PANTHER" id="PTHR43493">
    <property type="entry name" value="DNA GYRASE/TOPOISOMERASE SUBUNIT A"/>
    <property type="match status" value="1"/>
</dbReference>
<dbReference type="Gene3D" id="3.30.1360.40">
    <property type="match status" value="1"/>
</dbReference>
<evidence type="ECO:0000256" key="2">
    <source>
        <dbReference type="ARBA" id="ARBA00008263"/>
    </source>
</evidence>
<dbReference type="GO" id="GO:0005524">
    <property type="term" value="F:ATP binding"/>
    <property type="evidence" value="ECO:0007669"/>
    <property type="project" value="UniProtKB-UniRule"/>
</dbReference>
<dbReference type="GO" id="GO:0003677">
    <property type="term" value="F:DNA binding"/>
    <property type="evidence" value="ECO:0007669"/>
    <property type="project" value="UniProtKB-UniRule"/>
</dbReference>
<name>H9UC65_FERPD</name>
<dbReference type="CDD" id="cd00187">
    <property type="entry name" value="TOP4c"/>
    <property type="match status" value="1"/>
</dbReference>
<dbReference type="Proteomes" id="UP000007384">
    <property type="component" value="Chromosome"/>
</dbReference>
<evidence type="ECO:0000256" key="8">
    <source>
        <dbReference type="ARBA" id="ARBA00063644"/>
    </source>
</evidence>
<dbReference type="EC" id="5.6.2.2" evidence="9"/>
<dbReference type="InterPro" id="IPR005743">
    <property type="entry name" value="GyrA"/>
</dbReference>
<dbReference type="Pfam" id="PF00521">
    <property type="entry name" value="DNA_topoisoIV"/>
    <property type="match status" value="1"/>
</dbReference>
<dbReference type="AlphaFoldDB" id="H9UC65"/>
<comment type="miscellaneous">
    <text evidence="9">Few gyrases are as efficient as E.coli at forming negative supercoils. Not all organisms have 2 type II topoisomerases; in organisms with a single type II topoisomerase this enzyme also has to decatenate newly replicated chromosomes.</text>
</comment>
<dbReference type="STRING" id="771875.Ferpe_0999"/>
<evidence type="ECO:0000256" key="10">
    <source>
        <dbReference type="PROSITE-ProRule" id="PRU01384"/>
    </source>
</evidence>
<dbReference type="HOGENOM" id="CLU_002977_6_1_0"/>
<comment type="function">
    <text evidence="9">A type II topoisomerase that negatively supercoils closed circular double-stranded (ds) DNA in an ATP-dependent manner to modulate DNA topology and maintain chromosomes in an underwound state. Negative supercoiling favors strand separation, and DNA replication, transcription, recombination and repair, all of which involve strand separation. Also able to catalyze the interconversion of other topological isomers of dsDNA rings, including catenanes and knotted rings. Type II topoisomerases break and join 2 DNA strands simultaneously in an ATP-dependent manner.</text>
</comment>
<dbReference type="PANTHER" id="PTHR43493:SF5">
    <property type="entry name" value="DNA GYRASE SUBUNIT A, CHLOROPLASTIC_MITOCHONDRIAL"/>
    <property type="match status" value="1"/>
</dbReference>
<dbReference type="InterPro" id="IPR013758">
    <property type="entry name" value="Topo_IIA_A/C_ab"/>
</dbReference>
<comment type="subcellular location">
    <subcellularLocation>
        <location evidence="9">Cytoplasm</location>
    </subcellularLocation>
</comment>
<dbReference type="GO" id="GO:0034335">
    <property type="term" value="F:DNA negative supercoiling activity"/>
    <property type="evidence" value="ECO:0007669"/>
    <property type="project" value="UniProtKB-ARBA"/>
</dbReference>
<comment type="subunit">
    <text evidence="8">Heterotetramer composed of ParC and ParE.</text>
</comment>
<dbReference type="SUPFAM" id="SSF101904">
    <property type="entry name" value="GyrA/ParC C-terminal domain-like"/>
    <property type="match status" value="1"/>
</dbReference>
<dbReference type="GO" id="GO:0005737">
    <property type="term" value="C:cytoplasm"/>
    <property type="evidence" value="ECO:0007669"/>
    <property type="project" value="UniProtKB-SubCell"/>
</dbReference>
<comment type="subunit">
    <text evidence="9">Heterotetramer, composed of two GyrA and two GyrB chains. In the heterotetramer, GyrA contains the active site tyrosine that forms a transient covalent intermediate with DNA, while GyrB binds cofactors and catalyzes ATP hydrolysis.</text>
</comment>
<dbReference type="eggNOG" id="COG0188">
    <property type="taxonomic scope" value="Bacteria"/>
</dbReference>
<dbReference type="NCBIfam" id="TIGR01063">
    <property type="entry name" value="gyrA"/>
    <property type="match status" value="1"/>
</dbReference>
<dbReference type="KEGG" id="fpe:Ferpe_0999"/>
<organism evidence="12 13">
    <name type="scientific">Fervidobacterium pennivorans (strain DSM 9078 / Ven5)</name>
    <dbReference type="NCBI Taxonomy" id="771875"/>
    <lineage>
        <taxon>Bacteria</taxon>
        <taxon>Thermotogati</taxon>
        <taxon>Thermotogota</taxon>
        <taxon>Thermotogae</taxon>
        <taxon>Thermotogales</taxon>
        <taxon>Fervidobacteriaceae</taxon>
        <taxon>Fervidobacterium</taxon>
    </lineage>
</organism>
<reference evidence="12" key="1">
    <citation type="submission" date="2012-03" db="EMBL/GenBank/DDBJ databases">
        <title>Complete sequence of Fervidobacterium pennivorans DSM 9078.</title>
        <authorList>
            <consortium name="US DOE Joint Genome Institute"/>
            <person name="Lucas S."/>
            <person name="Han J."/>
            <person name="Lapidus A."/>
            <person name="Cheng J.-F."/>
            <person name="Goodwin L."/>
            <person name="Pitluck S."/>
            <person name="Peters L."/>
            <person name="Ovchinnikova G."/>
            <person name="Lu M."/>
            <person name="Detter J.C."/>
            <person name="Han C."/>
            <person name="Tapia R."/>
            <person name="Land M."/>
            <person name="Hauser L."/>
            <person name="Kyrpides N."/>
            <person name="Ivanova N."/>
            <person name="Pagani I."/>
            <person name="Noll K.M."/>
            <person name="Woyke T."/>
        </authorList>
    </citation>
    <scope>NUCLEOTIDE SEQUENCE</scope>
    <source>
        <strain evidence="12">DSM 9078</strain>
    </source>
</reference>
<evidence type="ECO:0000259" key="11">
    <source>
        <dbReference type="PROSITE" id="PS52040"/>
    </source>
</evidence>
<evidence type="ECO:0000256" key="7">
    <source>
        <dbReference type="ARBA" id="ARBA00023235"/>
    </source>
</evidence>